<dbReference type="PROSITE" id="PS51132">
    <property type="entry name" value="OLF"/>
    <property type="match status" value="1"/>
</dbReference>
<feature type="signal peptide" evidence="6">
    <location>
        <begin position="1"/>
        <end position="19"/>
    </location>
</feature>
<dbReference type="GO" id="GO:0007165">
    <property type="term" value="P:signal transduction"/>
    <property type="evidence" value="ECO:0007669"/>
    <property type="project" value="TreeGrafter"/>
</dbReference>
<evidence type="ECO:0000256" key="2">
    <source>
        <dbReference type="ARBA" id="ARBA00022525"/>
    </source>
</evidence>
<keyword evidence="4" id="KW-0175">Coiled coil</keyword>
<evidence type="ECO:0000256" key="3">
    <source>
        <dbReference type="PROSITE-ProRule" id="PRU00446"/>
    </source>
</evidence>
<organism evidence="8 9">
    <name type="scientific">Paralvinella palmiformis</name>
    <dbReference type="NCBI Taxonomy" id="53620"/>
    <lineage>
        <taxon>Eukaryota</taxon>
        <taxon>Metazoa</taxon>
        <taxon>Spiralia</taxon>
        <taxon>Lophotrochozoa</taxon>
        <taxon>Annelida</taxon>
        <taxon>Polychaeta</taxon>
        <taxon>Sedentaria</taxon>
        <taxon>Canalipalpata</taxon>
        <taxon>Terebellida</taxon>
        <taxon>Terebelliformia</taxon>
        <taxon>Alvinellidae</taxon>
        <taxon>Paralvinella</taxon>
    </lineage>
</organism>
<feature type="chain" id="PRO_5042046166" description="Olfactomedin-like domain-containing protein" evidence="6">
    <location>
        <begin position="20"/>
        <end position="897"/>
    </location>
</feature>
<feature type="compositionally biased region" description="Basic residues" evidence="5">
    <location>
        <begin position="86"/>
        <end position="97"/>
    </location>
</feature>
<evidence type="ECO:0000256" key="4">
    <source>
        <dbReference type="SAM" id="Coils"/>
    </source>
</evidence>
<feature type="region of interest" description="Disordered" evidence="5">
    <location>
        <begin position="41"/>
        <end position="106"/>
    </location>
</feature>
<dbReference type="InterPro" id="IPR003112">
    <property type="entry name" value="Olfac-like_dom"/>
</dbReference>
<dbReference type="AlphaFoldDB" id="A0AAD9NG55"/>
<feature type="region of interest" description="Disordered" evidence="5">
    <location>
        <begin position="500"/>
        <end position="537"/>
    </location>
</feature>
<feature type="coiled-coil region" evidence="4">
    <location>
        <begin position="234"/>
        <end position="282"/>
    </location>
</feature>
<sequence length="897" mass="102119">MKTDLLIRLLFASISLSRGFIRVVSTDHVMWRSTDDDRGMFAANKDQDNEDDHVSFEQTNPDGDLDNWSDDVPSPGAKSDGDPIGRFRRRRGRRHRDTKTGKSASGDLRAQLKLVMKDGSGQPEEPTTDVSWLYSSLISEMENNERLKKRLDQLEVQMNTILDTSRQLSWNVSSLQRDVGCRCPDAVRRQELDSVKVHQRRIYLMLNAQEERHRDVLDLIRAYRSMIYSSADVLGELEERVQSIQSNLRIQKVQEDLASNHTKQLEKELGKLQKQINGLFADHGHIYNILDRLQVGFNTSEVRSNRLGADIMLYAASFEEMLKTMADQRMGRKSNISLTATDILRNISRITKARQLSVSTWTAGSCDVQVNLQRQLDETSLDVEQLKDEMAHFYTFLQAVQADIRHFRGQQDEQATQDMDIRRMKQDLIETRKNISRLEVLLKAADGRSPKKSMEANELLIAPQTSSAPVAYKTTPSVRSSIRKASRVLSFVSSEEMNRFTTSRARSPDAIVESDASPTTRYPNNETPKIQKEPAETLNRDYENQLDKIEHIKESAKPKNKTFDRIKQNDVMHRTHVSRLSTEPYTTESPKITDEPDVEVITYTDIGGSMPTTRSPPIPKASDFNYKNGLRVKPSESDVCSLPGIMIGHSTPVAKFADVQTGAWMRDPESRHNHIYVAMGHSKIKLIKEYNTTMDLVNKKPWRDFKLPVKCTGTGHVMYNGSFYCNKYKSNRIVRYDTRTNQTTSVTIKSAGYDNSFPYTIGDNTDIDFSVDEIGLWALYSGIDHRGNIVIGKVSPDTLEIYPVWETGYQKKRAVNSFMICGRLYVVSYNAAGSLELSYVYDTLRGAVVPASHQPFYSISDSVSMMAYNPKDSKLYAWVRTPQWQGQLVLYGIFFVG</sequence>
<name>A0AAD9NG55_9ANNE</name>
<evidence type="ECO:0000256" key="5">
    <source>
        <dbReference type="SAM" id="MobiDB-lite"/>
    </source>
</evidence>
<evidence type="ECO:0000256" key="1">
    <source>
        <dbReference type="ARBA" id="ARBA00004613"/>
    </source>
</evidence>
<proteinExistence type="predicted"/>
<gene>
    <name evidence="8" type="ORF">LSH36_14g12092</name>
</gene>
<dbReference type="PANTHER" id="PTHR23192:SF87">
    <property type="entry name" value="AMASSIN-3"/>
    <property type="match status" value="1"/>
</dbReference>
<keyword evidence="6" id="KW-0732">Signal</keyword>
<dbReference type="EMBL" id="JAODUP010000014">
    <property type="protein sequence ID" value="KAK2168820.1"/>
    <property type="molecule type" value="Genomic_DNA"/>
</dbReference>
<feature type="coiled-coil region" evidence="4">
    <location>
        <begin position="137"/>
        <end position="164"/>
    </location>
</feature>
<dbReference type="GO" id="GO:0005615">
    <property type="term" value="C:extracellular space"/>
    <property type="evidence" value="ECO:0007669"/>
    <property type="project" value="TreeGrafter"/>
</dbReference>
<keyword evidence="9" id="KW-1185">Reference proteome</keyword>
<reference evidence="8" key="1">
    <citation type="journal article" date="2023" name="Mol. Biol. Evol.">
        <title>Third-Generation Sequencing Reveals the Adaptive Role of the Epigenome in Three Deep-Sea Polychaetes.</title>
        <authorList>
            <person name="Perez M."/>
            <person name="Aroh O."/>
            <person name="Sun Y."/>
            <person name="Lan Y."/>
            <person name="Juniper S.K."/>
            <person name="Young C.R."/>
            <person name="Angers B."/>
            <person name="Qian P.Y."/>
        </authorList>
    </citation>
    <scope>NUCLEOTIDE SEQUENCE</scope>
    <source>
        <strain evidence="8">P08H-3</strain>
    </source>
</reference>
<dbReference type="InterPro" id="IPR050605">
    <property type="entry name" value="Olfactomedin-like_domain"/>
</dbReference>
<comment type="caution">
    <text evidence="3">Lacks conserved residue(s) required for the propagation of feature annotation.</text>
</comment>
<dbReference type="PANTHER" id="PTHR23192">
    <property type="entry name" value="OLFACTOMEDIN-RELATED"/>
    <property type="match status" value="1"/>
</dbReference>
<evidence type="ECO:0000259" key="7">
    <source>
        <dbReference type="PROSITE" id="PS51132"/>
    </source>
</evidence>
<comment type="caution">
    <text evidence="8">The sequence shown here is derived from an EMBL/GenBank/DDBJ whole genome shotgun (WGS) entry which is preliminary data.</text>
</comment>
<dbReference type="Pfam" id="PF02191">
    <property type="entry name" value="OLF"/>
    <property type="match status" value="1"/>
</dbReference>
<dbReference type="Proteomes" id="UP001208570">
    <property type="component" value="Unassembled WGS sequence"/>
</dbReference>
<evidence type="ECO:0000256" key="6">
    <source>
        <dbReference type="SAM" id="SignalP"/>
    </source>
</evidence>
<accession>A0AAD9NG55</accession>
<evidence type="ECO:0000313" key="8">
    <source>
        <dbReference type="EMBL" id="KAK2168820.1"/>
    </source>
</evidence>
<evidence type="ECO:0000313" key="9">
    <source>
        <dbReference type="Proteomes" id="UP001208570"/>
    </source>
</evidence>
<protein>
    <recommendedName>
        <fullName evidence="7">Olfactomedin-like domain-containing protein</fullName>
    </recommendedName>
</protein>
<feature type="domain" description="Olfactomedin-like" evidence="7">
    <location>
        <begin position="639"/>
        <end position="892"/>
    </location>
</feature>
<comment type="subcellular location">
    <subcellularLocation>
        <location evidence="1">Secreted</location>
    </subcellularLocation>
</comment>
<keyword evidence="2" id="KW-0964">Secreted</keyword>
<dbReference type="SMART" id="SM00284">
    <property type="entry name" value="OLF"/>
    <property type="match status" value="1"/>
</dbReference>
<feature type="compositionally biased region" description="Polar residues" evidence="5">
    <location>
        <begin position="516"/>
        <end position="528"/>
    </location>
</feature>